<accession>A0A5J4X3A0</accession>
<sequence>MSDRFISLVNMTTVTPGKSVVLDEFEFSEIRGLVQDVQSKQGPEEKAALRKLIQHMEQNEGVCLEINELTNLQTILHDIQEYDNDAEMKGLLDRSLQLLNKHQLPIPPDAISLIDHFRPIFLKDNRLQRLGNSNIVKARTSNWRICPFDPIITVPGAPIRPMTLEKINKMVVKKDLLIPQFTDEAGIVYCEMIFSNAMMPEPNFLSFRVGIVDADLPMTESTLFLAGKNKGGISYESNGTLRINGHWNDATDNKDKFERGSHIAMEVNMNVVPRTLRFFVEGRQIARYVTNFPARIRFFATLIMEYDSFCVQQLCKLNKPIGILREGDVECRVNDNMYDYTSGMDER</sequence>
<dbReference type="AlphaFoldDB" id="A0A5J4X3A0"/>
<gene>
    <name evidence="1" type="ORF">EZS28_002681</name>
</gene>
<evidence type="ECO:0000313" key="1">
    <source>
        <dbReference type="EMBL" id="KAA6401787.1"/>
    </source>
</evidence>
<comment type="caution">
    <text evidence="1">The sequence shown here is derived from an EMBL/GenBank/DDBJ whole genome shotgun (WGS) entry which is preliminary data.</text>
</comment>
<evidence type="ECO:0008006" key="3">
    <source>
        <dbReference type="Google" id="ProtNLM"/>
    </source>
</evidence>
<reference evidence="1 2" key="1">
    <citation type="submission" date="2019-03" db="EMBL/GenBank/DDBJ databases">
        <title>Single cell metagenomics reveals metabolic interactions within the superorganism composed of flagellate Streblomastix strix and complex community of Bacteroidetes bacteria on its surface.</title>
        <authorList>
            <person name="Treitli S.C."/>
            <person name="Kolisko M."/>
            <person name="Husnik F."/>
            <person name="Keeling P."/>
            <person name="Hampl V."/>
        </authorList>
    </citation>
    <scope>NUCLEOTIDE SEQUENCE [LARGE SCALE GENOMIC DNA]</scope>
    <source>
        <strain evidence="1">ST1C</strain>
    </source>
</reference>
<organism evidence="1 2">
    <name type="scientific">Streblomastix strix</name>
    <dbReference type="NCBI Taxonomy" id="222440"/>
    <lineage>
        <taxon>Eukaryota</taxon>
        <taxon>Metamonada</taxon>
        <taxon>Preaxostyla</taxon>
        <taxon>Oxymonadida</taxon>
        <taxon>Streblomastigidae</taxon>
        <taxon>Streblomastix</taxon>
    </lineage>
</organism>
<name>A0A5J4X3A0_9EUKA</name>
<dbReference type="EMBL" id="SNRW01000334">
    <property type="protein sequence ID" value="KAA6401787.1"/>
    <property type="molecule type" value="Genomic_DNA"/>
</dbReference>
<dbReference type="Proteomes" id="UP000324800">
    <property type="component" value="Unassembled WGS sequence"/>
</dbReference>
<protein>
    <recommendedName>
        <fullName evidence="3">SPRY domain-containing protein</fullName>
    </recommendedName>
</protein>
<proteinExistence type="predicted"/>
<evidence type="ECO:0000313" key="2">
    <source>
        <dbReference type="Proteomes" id="UP000324800"/>
    </source>
</evidence>
<dbReference type="OrthoDB" id="445357at2759"/>